<evidence type="ECO:0000256" key="3">
    <source>
        <dbReference type="ARBA" id="ARBA00022723"/>
    </source>
</evidence>
<proteinExistence type="predicted"/>
<keyword evidence="5" id="KW-0460">Magnesium</keyword>
<comment type="cofactor">
    <cofactor evidence="2">
        <name>Mg(2+)</name>
        <dbReference type="ChEBI" id="CHEBI:18420"/>
    </cofactor>
</comment>
<reference evidence="8 9" key="1">
    <citation type="submission" date="2021-06" db="EMBL/GenBank/DDBJ databases">
        <title>Sphingomonas sp. XMGL2, whole genome shotgun sequencing project.</title>
        <authorList>
            <person name="Zhao G."/>
            <person name="Shen L."/>
        </authorList>
    </citation>
    <scope>NUCLEOTIDE SEQUENCE [LARGE SCALE GENOMIC DNA]</scope>
    <source>
        <strain evidence="8 9">XMGL2</strain>
    </source>
</reference>
<comment type="caution">
    <text evidence="8">The sequence shown here is derived from an EMBL/GenBank/DDBJ whole genome shotgun (WGS) entry which is preliminary data.</text>
</comment>
<dbReference type="RefSeq" id="WP_216318220.1">
    <property type="nucleotide sequence ID" value="NZ_JAHKRT010000001.1"/>
</dbReference>
<keyword evidence="6" id="KW-0464">Manganese</keyword>
<keyword evidence="3" id="KW-0479">Metal-binding</keyword>
<dbReference type="PANTHER" id="PTHR12318">
    <property type="entry name" value="TESTOSTERONE-REGULATED PROTEIN RP2"/>
    <property type="match status" value="1"/>
</dbReference>
<protein>
    <submittedName>
        <fullName evidence="8">NUDIX domain-containing protein</fullName>
    </submittedName>
</protein>
<dbReference type="PROSITE" id="PS51462">
    <property type="entry name" value="NUDIX"/>
    <property type="match status" value="1"/>
</dbReference>
<keyword evidence="4" id="KW-0378">Hydrolase</keyword>
<evidence type="ECO:0000313" key="8">
    <source>
        <dbReference type="EMBL" id="MBU3076291.1"/>
    </source>
</evidence>
<dbReference type="PANTHER" id="PTHR12318:SF0">
    <property type="entry name" value="ACYL-COENZYME A DIPHOSPHATASE NUDT19"/>
    <property type="match status" value="1"/>
</dbReference>
<evidence type="ECO:0000259" key="7">
    <source>
        <dbReference type="PROSITE" id="PS51462"/>
    </source>
</evidence>
<feature type="domain" description="Nudix hydrolase" evidence="7">
    <location>
        <begin position="6"/>
        <end position="187"/>
    </location>
</feature>
<gene>
    <name evidence="8" type="ORF">KOF26_00295</name>
</gene>
<dbReference type="InterPro" id="IPR000086">
    <property type="entry name" value="NUDIX_hydrolase_dom"/>
</dbReference>
<evidence type="ECO:0000313" key="9">
    <source>
        <dbReference type="Proteomes" id="UP000776276"/>
    </source>
</evidence>
<dbReference type="InterPro" id="IPR039121">
    <property type="entry name" value="NUDT19"/>
</dbReference>
<evidence type="ECO:0000256" key="2">
    <source>
        <dbReference type="ARBA" id="ARBA00001946"/>
    </source>
</evidence>
<keyword evidence="9" id="KW-1185">Reference proteome</keyword>
<accession>A0ABS6BD98</accession>
<comment type="cofactor">
    <cofactor evidence="1">
        <name>Mn(2+)</name>
        <dbReference type="ChEBI" id="CHEBI:29035"/>
    </cofactor>
</comment>
<evidence type="ECO:0000256" key="6">
    <source>
        <dbReference type="ARBA" id="ARBA00023211"/>
    </source>
</evidence>
<evidence type="ECO:0000256" key="4">
    <source>
        <dbReference type="ARBA" id="ARBA00022801"/>
    </source>
</evidence>
<sequence>MPDEIAPIPAASLIVMRERVGGPPELLMLERSPAMRFAAGALVFPGGRVEPADGPRDSDAAARVAAIRETIEEARLAIAVTPEPGPPQLARLAEGLRGGGAFASLLAAEGLSADPAALVPFARWRPNFHETRAFDARFYLAVTTTSALPEPDGTECVAAFWASAAEILTSGRPMLFPTRRNLERLAQFASFAEAVADAGRHPPRLITPRVERRPDGDWLTIPDDLGYPVTAEPLARARRS</sequence>
<evidence type="ECO:0000256" key="1">
    <source>
        <dbReference type="ARBA" id="ARBA00001936"/>
    </source>
</evidence>
<dbReference type="EMBL" id="JAHKRT010000001">
    <property type="protein sequence ID" value="MBU3076291.1"/>
    <property type="molecule type" value="Genomic_DNA"/>
</dbReference>
<organism evidence="8 9">
    <name type="scientific">Sphingomonas quercus</name>
    <dbReference type="NCBI Taxonomy" id="2842451"/>
    <lineage>
        <taxon>Bacteria</taxon>
        <taxon>Pseudomonadati</taxon>
        <taxon>Pseudomonadota</taxon>
        <taxon>Alphaproteobacteria</taxon>
        <taxon>Sphingomonadales</taxon>
        <taxon>Sphingomonadaceae</taxon>
        <taxon>Sphingomonas</taxon>
    </lineage>
</organism>
<evidence type="ECO:0000256" key="5">
    <source>
        <dbReference type="ARBA" id="ARBA00022842"/>
    </source>
</evidence>
<dbReference type="Proteomes" id="UP000776276">
    <property type="component" value="Unassembled WGS sequence"/>
</dbReference>
<name>A0ABS6BD98_9SPHN</name>